<keyword evidence="1" id="KW-0732">Signal</keyword>
<feature type="signal peptide" evidence="1">
    <location>
        <begin position="1"/>
        <end position="26"/>
    </location>
</feature>
<dbReference type="Proteomes" id="UP000633943">
    <property type="component" value="Unassembled WGS sequence"/>
</dbReference>
<reference evidence="3 4" key="1">
    <citation type="submission" date="2019-12" db="EMBL/GenBank/DDBJ databases">
        <title>Comparative genomics gives insights into the taxonomy of the Azoarcus-Aromatoleum group and reveals separate origins of nif in the plant-associated Azoarcus and non-plant-associated Aromatoleum sub-groups.</title>
        <authorList>
            <person name="Lafos M."/>
            <person name="Maluk M."/>
            <person name="Batista M."/>
            <person name="Junghare M."/>
            <person name="Carmona M."/>
            <person name="Faoro H."/>
            <person name="Cruz L.M."/>
            <person name="Battistoni F."/>
            <person name="De Souza E."/>
            <person name="Pedrosa F."/>
            <person name="Chen W.-M."/>
            <person name="Poole P.S."/>
            <person name="Dixon R.A."/>
            <person name="James E.K."/>
        </authorList>
    </citation>
    <scope>NUCLEOTIDE SEQUENCE [LARGE SCALE GENOMIC DNA]</scope>
    <source>
        <strain evidence="3 4">PbN1</strain>
    </source>
</reference>
<feature type="domain" description="DUF5648" evidence="2">
    <location>
        <begin position="236"/>
        <end position="390"/>
    </location>
</feature>
<sequence length="393" mass="42284">MDRMHLNPRLACLAISSTLMLGHAYAFDAADYLAPYASPPALRVVHTPGGSMPASAQLQAETTDNDTYVIRVVPDDQVQVGFEMAEFVMQGGRFVAIASEYGQNCYDPPLVLPDAPGQVVETMSRARDCAGNVGPEPSALGYRLEALPLQDLSASNGGVVQVLPIVLEINGAPQHSYYFGYRLGLVANLADPATDPFAADLSWADFLLESLPPPQEEGTVIEYRNTKDFPGAPGGHFFYSATGEEQGIVDSGAAGAFVRTGRTFKSGGYVTICRFYGSVTPGPNSHFFTASEEECAFLNSIQRSPVPSAEQQWNYEGLAFAMNAAIIADTPKGFSTCPTASIPVYRAYNAAWNSQGKQAWDSNHRLSTSQADIQEMVTQHGWVDEGIVMCAPE</sequence>
<dbReference type="RefSeq" id="WP_169202523.1">
    <property type="nucleotide sequence ID" value="NZ_CP059467.1"/>
</dbReference>
<organism evidence="3 4">
    <name type="scientific">Aromatoleum bremense</name>
    <dbReference type="NCBI Taxonomy" id="76115"/>
    <lineage>
        <taxon>Bacteria</taxon>
        <taxon>Pseudomonadati</taxon>
        <taxon>Pseudomonadota</taxon>
        <taxon>Betaproteobacteria</taxon>
        <taxon>Rhodocyclales</taxon>
        <taxon>Rhodocyclaceae</taxon>
        <taxon>Aromatoleum</taxon>
    </lineage>
</organism>
<proteinExistence type="predicted"/>
<dbReference type="Pfam" id="PF18885">
    <property type="entry name" value="DUF5648"/>
    <property type="match status" value="1"/>
</dbReference>
<accession>A0ABX1NV68</accession>
<dbReference type="InterPro" id="IPR043708">
    <property type="entry name" value="DUF5648"/>
</dbReference>
<protein>
    <recommendedName>
        <fullName evidence="2">DUF5648 domain-containing protein</fullName>
    </recommendedName>
</protein>
<evidence type="ECO:0000256" key="1">
    <source>
        <dbReference type="SAM" id="SignalP"/>
    </source>
</evidence>
<comment type="caution">
    <text evidence="3">The sequence shown here is derived from an EMBL/GenBank/DDBJ whole genome shotgun (WGS) entry which is preliminary data.</text>
</comment>
<gene>
    <name evidence="3" type="ORF">GPA24_10185</name>
</gene>
<dbReference type="EMBL" id="WTVP01000024">
    <property type="protein sequence ID" value="NMG15904.1"/>
    <property type="molecule type" value="Genomic_DNA"/>
</dbReference>
<keyword evidence="4" id="KW-1185">Reference proteome</keyword>
<evidence type="ECO:0000313" key="3">
    <source>
        <dbReference type="EMBL" id="NMG15904.1"/>
    </source>
</evidence>
<name>A0ABX1NV68_9RHOO</name>
<feature type="chain" id="PRO_5045971690" description="DUF5648 domain-containing protein" evidence="1">
    <location>
        <begin position="27"/>
        <end position="393"/>
    </location>
</feature>
<evidence type="ECO:0000313" key="4">
    <source>
        <dbReference type="Proteomes" id="UP000633943"/>
    </source>
</evidence>
<evidence type="ECO:0000259" key="2">
    <source>
        <dbReference type="Pfam" id="PF18885"/>
    </source>
</evidence>